<proteinExistence type="predicted"/>
<sequence length="101" mass="11879">MEYLKIHNWDKWQTYRSDRNQPPWIKIHRCVMRHPEWVSLTDAERGQLVAIWLLGADHDGVIPASPTIVQKLCFMEKSPDFDRFIELGFIENSIDAKLTPS</sequence>
<protein>
    <submittedName>
        <fullName evidence="2">Uncharacterized protein</fullName>
    </submittedName>
</protein>
<gene>
    <name evidence="2" type="ORF">MM415A02964_0005</name>
    <name evidence="1" type="ORF">MM415B01904_0013</name>
</gene>
<organism evidence="2">
    <name type="scientific">viral metagenome</name>
    <dbReference type="NCBI Taxonomy" id="1070528"/>
    <lineage>
        <taxon>unclassified sequences</taxon>
        <taxon>metagenomes</taxon>
        <taxon>organismal metagenomes</taxon>
    </lineage>
</organism>
<dbReference type="EMBL" id="MT141205">
    <property type="protein sequence ID" value="QJA56195.1"/>
    <property type="molecule type" value="Genomic_DNA"/>
</dbReference>
<reference evidence="2" key="1">
    <citation type="submission" date="2020-03" db="EMBL/GenBank/DDBJ databases">
        <title>The deep terrestrial virosphere.</title>
        <authorList>
            <person name="Holmfeldt K."/>
            <person name="Nilsson E."/>
            <person name="Simone D."/>
            <person name="Lopez-Fernandez M."/>
            <person name="Wu X."/>
            <person name="de Brujin I."/>
            <person name="Lundin D."/>
            <person name="Andersson A."/>
            <person name="Bertilsson S."/>
            <person name="Dopson M."/>
        </authorList>
    </citation>
    <scope>NUCLEOTIDE SEQUENCE</scope>
    <source>
        <strain evidence="2">MM415A02964</strain>
        <strain evidence="1">MM415B01904</strain>
    </source>
</reference>
<evidence type="ECO:0000313" key="1">
    <source>
        <dbReference type="EMBL" id="QJA56195.1"/>
    </source>
</evidence>
<dbReference type="AlphaFoldDB" id="A0A6M3JQ34"/>
<name>A0A6M3JQ34_9ZZZZ</name>
<evidence type="ECO:0000313" key="2">
    <source>
        <dbReference type="EMBL" id="QJA71970.1"/>
    </source>
</evidence>
<dbReference type="EMBL" id="MT141914">
    <property type="protein sequence ID" value="QJA71970.1"/>
    <property type="molecule type" value="Genomic_DNA"/>
</dbReference>
<accession>A0A6M3JQ34</accession>